<dbReference type="Gene3D" id="1.20.1050.10">
    <property type="match status" value="2"/>
</dbReference>
<comment type="subunit">
    <text evidence="1">Homodimer.</text>
</comment>
<dbReference type="InterPro" id="IPR010987">
    <property type="entry name" value="Glutathione-S-Trfase_C-like"/>
</dbReference>
<dbReference type="Pfam" id="PF02798">
    <property type="entry name" value="GST_N"/>
    <property type="match status" value="2"/>
</dbReference>
<dbReference type="AlphaFoldDB" id="A0A7R9JSI8"/>
<dbReference type="InterPro" id="IPR004045">
    <property type="entry name" value="Glutathione_S-Trfase_N"/>
</dbReference>
<feature type="domain" description="GST N-terminal" evidence="2">
    <location>
        <begin position="225"/>
        <end position="333"/>
    </location>
</feature>
<name>A0A7R9JSI8_TIMGE</name>
<reference evidence="4" key="1">
    <citation type="submission" date="2020-11" db="EMBL/GenBank/DDBJ databases">
        <authorList>
            <person name="Tran Van P."/>
        </authorList>
    </citation>
    <scope>NUCLEOTIDE SEQUENCE</scope>
</reference>
<dbReference type="SUPFAM" id="SSF52833">
    <property type="entry name" value="Thioredoxin-like"/>
    <property type="match status" value="3"/>
</dbReference>
<feature type="domain" description="GST N-terminal" evidence="2">
    <location>
        <begin position="1"/>
        <end position="82"/>
    </location>
</feature>
<dbReference type="SFLD" id="SFLDG00358">
    <property type="entry name" value="Main_(cytGST)"/>
    <property type="match status" value="1"/>
</dbReference>
<evidence type="ECO:0000313" key="4">
    <source>
        <dbReference type="EMBL" id="CAD7587475.1"/>
    </source>
</evidence>
<dbReference type="Pfam" id="PF13417">
    <property type="entry name" value="GST_N_3"/>
    <property type="match status" value="1"/>
</dbReference>
<dbReference type="GO" id="GO:0004364">
    <property type="term" value="F:glutathione transferase activity"/>
    <property type="evidence" value="ECO:0007669"/>
    <property type="project" value="TreeGrafter"/>
</dbReference>
<dbReference type="PANTHER" id="PTHR43969:SF9">
    <property type="entry name" value="GLUTATHIONE S TRANSFERASE D10, ISOFORM A-RELATED"/>
    <property type="match status" value="1"/>
</dbReference>
<dbReference type="SFLD" id="SFLDS00019">
    <property type="entry name" value="Glutathione_Transferase_(cytos"/>
    <property type="match status" value="1"/>
</dbReference>
<dbReference type="InterPro" id="IPR004046">
    <property type="entry name" value="GST_C"/>
</dbReference>
<dbReference type="EMBL" id="OE839502">
    <property type="protein sequence ID" value="CAD7587475.1"/>
    <property type="molecule type" value="Genomic_DNA"/>
</dbReference>
<dbReference type="CDD" id="cd03177">
    <property type="entry name" value="GST_C_Delta_Epsilon"/>
    <property type="match status" value="2"/>
</dbReference>
<feature type="domain" description="GST N-terminal" evidence="2">
    <location>
        <begin position="110"/>
        <end position="191"/>
    </location>
</feature>
<dbReference type="PANTHER" id="PTHR43969">
    <property type="entry name" value="GLUTATHIONE S TRANSFERASE D10, ISOFORM A-RELATED"/>
    <property type="match status" value="1"/>
</dbReference>
<dbReference type="PROSITE" id="PS50404">
    <property type="entry name" value="GST_NTER"/>
    <property type="match status" value="3"/>
</dbReference>
<evidence type="ECO:0000259" key="3">
    <source>
        <dbReference type="PROSITE" id="PS50405"/>
    </source>
</evidence>
<organism evidence="4">
    <name type="scientific">Timema genevievae</name>
    <name type="common">Walking stick</name>
    <dbReference type="NCBI Taxonomy" id="629358"/>
    <lineage>
        <taxon>Eukaryota</taxon>
        <taxon>Metazoa</taxon>
        <taxon>Ecdysozoa</taxon>
        <taxon>Arthropoda</taxon>
        <taxon>Hexapoda</taxon>
        <taxon>Insecta</taxon>
        <taxon>Pterygota</taxon>
        <taxon>Neoptera</taxon>
        <taxon>Polyneoptera</taxon>
        <taxon>Phasmatodea</taxon>
        <taxon>Timematodea</taxon>
        <taxon>Timematoidea</taxon>
        <taxon>Timematidae</taxon>
        <taxon>Timema</taxon>
    </lineage>
</organism>
<feature type="domain" description="GST C-terminal" evidence="3">
    <location>
        <begin position="339"/>
        <end position="463"/>
    </location>
</feature>
<accession>A0A7R9JSI8</accession>
<dbReference type="InterPro" id="IPR040079">
    <property type="entry name" value="Glutathione_S-Trfase"/>
</dbReference>
<dbReference type="SUPFAM" id="SSF47616">
    <property type="entry name" value="GST C-terminal domain-like"/>
    <property type="match status" value="3"/>
</dbReference>
<dbReference type="InterPro" id="IPR036282">
    <property type="entry name" value="Glutathione-S-Trfase_C_sf"/>
</dbReference>
<dbReference type="Gene3D" id="3.40.30.10">
    <property type="entry name" value="Glutaredoxin"/>
    <property type="match status" value="2"/>
</dbReference>
<dbReference type="Pfam" id="PF00043">
    <property type="entry name" value="GST_C"/>
    <property type="match status" value="1"/>
</dbReference>
<feature type="domain" description="GST C-terminal" evidence="3">
    <location>
        <begin position="197"/>
        <end position="344"/>
    </location>
</feature>
<dbReference type="GO" id="GO:0006749">
    <property type="term" value="P:glutathione metabolic process"/>
    <property type="evidence" value="ECO:0007669"/>
    <property type="project" value="TreeGrafter"/>
</dbReference>
<evidence type="ECO:0000259" key="2">
    <source>
        <dbReference type="PROSITE" id="PS50404"/>
    </source>
</evidence>
<evidence type="ECO:0008006" key="5">
    <source>
        <dbReference type="Google" id="ProtNLM"/>
    </source>
</evidence>
<dbReference type="SFLD" id="SFLDG01153">
    <property type="entry name" value="Main.4:_Theta-like"/>
    <property type="match status" value="1"/>
</dbReference>
<dbReference type="FunFam" id="3.40.30.10:FF:000034">
    <property type="entry name" value="glutathione S-transferase 1"/>
    <property type="match status" value="2"/>
</dbReference>
<protein>
    <recommendedName>
        <fullName evidence="5">Glutathione S-transferase</fullName>
    </recommendedName>
</protein>
<dbReference type="FunFam" id="1.20.1050.10:FF:000007">
    <property type="entry name" value="Glutathione S-transferase 1-1"/>
    <property type="match status" value="2"/>
</dbReference>
<dbReference type="PROSITE" id="PS50405">
    <property type="entry name" value="GST_CTER"/>
    <property type="match status" value="2"/>
</dbReference>
<proteinExistence type="predicted"/>
<dbReference type="PROSITE" id="PS51354">
    <property type="entry name" value="GLUTAREDOXIN_2"/>
    <property type="match status" value="1"/>
</dbReference>
<evidence type="ECO:0000256" key="1">
    <source>
        <dbReference type="ARBA" id="ARBA00011738"/>
    </source>
</evidence>
<dbReference type="CDD" id="cd03045">
    <property type="entry name" value="GST_N_Delta_Epsilon"/>
    <property type="match status" value="2"/>
</dbReference>
<dbReference type="InterPro" id="IPR036249">
    <property type="entry name" value="Thioredoxin-like_sf"/>
</dbReference>
<gene>
    <name evidence="4" type="ORF">TGEB3V08_LOCUS1667</name>
</gene>
<sequence>MPIYLYSMPWSPPCRAVLLLAENLGVEITTRLIDTRSKDHLKPDFVKGNPQHCVPTLDDDGFILWESRAIMGYLVDQYGKDDSLYPKDPKKRALVNQRLYFDIGTLFPRLKQYFVSQTFSPPCRAVALVARTLGLELNDKIVDLFKKEHLEPEFGKINPQRLVPVLDDNGFVLSESRAIMGYLVDQYGKDDSLYPKDPKKRALVDQRLYFDIGTIYQRYVDYLRPVLIFGEPEDVEKLKKIEEALAILEVFLEGKQWVTGGNITIADYTLAVTVSGIELNLKKTVLTNGDHLKPEFLKLNPQHCIPTLDDNGFALWESRAILAYLQSQYGKDESLYPKDPKKRAVVDQRLYFDMGTLYARIGEYYYPIIFQKAQGDPEKFKKLEEAFEFLEKFLTGSAWVAGDKITIADFAVISSVSTAEVVGFHVNTYPNVAKYLAKARKELAGYEDINYAGCLEFKKLMEN</sequence>